<reference evidence="1 2" key="1">
    <citation type="submission" date="2023-01" db="EMBL/GenBank/DDBJ databases">
        <authorList>
            <person name="Whitehead M."/>
        </authorList>
    </citation>
    <scope>NUCLEOTIDE SEQUENCE [LARGE SCALE GENOMIC DNA]</scope>
</reference>
<dbReference type="AlphaFoldDB" id="A0AAV0VPH7"/>
<name>A0AAV0VPH7_9HEMI</name>
<comment type="caution">
    <text evidence="1">The sequence shown here is derived from an EMBL/GenBank/DDBJ whole genome shotgun (WGS) entry which is preliminary data.</text>
</comment>
<gene>
    <name evidence="1" type="ORF">MEUPH1_LOCUS2518</name>
</gene>
<sequence>MLLHFLLINHNISSENQDNELFNLTLTTNSPGLQYEILGEGKLCKSSWTINTFIDLRYLINSHSDIRNMLKTIDTYAINDSYQMARYRKKVKRSFESGGSALQWMFGIADADDVRRYDSSINKLENDQKDMIHIVQDQVSILRSTVTNFNETITTFNENKLLFDKNIKKIETSINNINIE</sequence>
<evidence type="ECO:0000313" key="2">
    <source>
        <dbReference type="Proteomes" id="UP001160148"/>
    </source>
</evidence>
<dbReference type="Proteomes" id="UP001160148">
    <property type="component" value="Unassembled WGS sequence"/>
</dbReference>
<accession>A0AAV0VPH7</accession>
<proteinExistence type="predicted"/>
<keyword evidence="2" id="KW-1185">Reference proteome</keyword>
<dbReference type="EMBL" id="CARXXK010000001">
    <property type="protein sequence ID" value="CAI6345515.1"/>
    <property type="molecule type" value="Genomic_DNA"/>
</dbReference>
<protein>
    <submittedName>
        <fullName evidence="1">Uncharacterized protein</fullName>
    </submittedName>
</protein>
<evidence type="ECO:0000313" key="1">
    <source>
        <dbReference type="EMBL" id="CAI6345515.1"/>
    </source>
</evidence>
<organism evidence="1 2">
    <name type="scientific">Macrosiphum euphorbiae</name>
    <name type="common">potato aphid</name>
    <dbReference type="NCBI Taxonomy" id="13131"/>
    <lineage>
        <taxon>Eukaryota</taxon>
        <taxon>Metazoa</taxon>
        <taxon>Ecdysozoa</taxon>
        <taxon>Arthropoda</taxon>
        <taxon>Hexapoda</taxon>
        <taxon>Insecta</taxon>
        <taxon>Pterygota</taxon>
        <taxon>Neoptera</taxon>
        <taxon>Paraneoptera</taxon>
        <taxon>Hemiptera</taxon>
        <taxon>Sternorrhyncha</taxon>
        <taxon>Aphidomorpha</taxon>
        <taxon>Aphidoidea</taxon>
        <taxon>Aphididae</taxon>
        <taxon>Macrosiphini</taxon>
        <taxon>Macrosiphum</taxon>
    </lineage>
</organism>